<accession>A0ABY9KS75</accession>
<comment type="pathway">
    <text evidence="7">Metabolic intermediate biosynthesis; chorismate biosynthesis; chorismate from D-erythrose 4-phosphate and phosphoenolpyruvate: step 5/7.</text>
</comment>
<comment type="subcellular location">
    <subcellularLocation>
        <location evidence="7">Cytoplasm</location>
    </subcellularLocation>
</comment>
<dbReference type="RefSeq" id="WP_348025665.1">
    <property type="nucleotide sequence ID" value="NZ_CP129113.1"/>
</dbReference>
<dbReference type="PANTHER" id="PTHR21087:SF16">
    <property type="entry name" value="SHIKIMATE KINASE 1, CHLOROPLASTIC"/>
    <property type="match status" value="1"/>
</dbReference>
<keyword evidence="6 7" id="KW-0057">Aromatic amino acid biosynthesis</keyword>
<evidence type="ECO:0000313" key="9">
    <source>
        <dbReference type="Proteomes" id="UP001180087"/>
    </source>
</evidence>
<keyword evidence="4 7" id="KW-0418">Kinase</keyword>
<evidence type="ECO:0000256" key="3">
    <source>
        <dbReference type="ARBA" id="ARBA00022741"/>
    </source>
</evidence>
<dbReference type="InterPro" id="IPR031322">
    <property type="entry name" value="Shikimate/glucono_kinase"/>
</dbReference>
<name>A0ABY9KS75_9BACI</name>
<evidence type="ECO:0000256" key="1">
    <source>
        <dbReference type="ARBA" id="ARBA00022605"/>
    </source>
</evidence>
<dbReference type="EC" id="2.7.1.71" evidence="7"/>
<organism evidence="8 9">
    <name type="scientific">Aciduricibacillus chroicocephali</name>
    <dbReference type="NCBI Taxonomy" id="3054939"/>
    <lineage>
        <taxon>Bacteria</taxon>
        <taxon>Bacillati</taxon>
        <taxon>Bacillota</taxon>
        <taxon>Bacilli</taxon>
        <taxon>Bacillales</taxon>
        <taxon>Bacillaceae</taxon>
        <taxon>Aciduricibacillus</taxon>
    </lineage>
</organism>
<comment type="similarity">
    <text evidence="7">Belongs to the shikimate kinase family.</text>
</comment>
<evidence type="ECO:0000256" key="7">
    <source>
        <dbReference type="HAMAP-Rule" id="MF_00109"/>
    </source>
</evidence>
<reference evidence="8" key="1">
    <citation type="submission" date="2023-06" db="EMBL/GenBank/DDBJ databases">
        <title>A Treasure from Seagulls: Isolation and Description of Aciduricobacillus qingdaonensis gen. nov., sp. nov., a Rare Obligately Uric Acid-utilizing Member in the Family Bacillaceae.</title>
        <authorList>
            <person name="Liu W."/>
            <person name="Wang B."/>
        </authorList>
    </citation>
    <scope>NUCLEOTIDE SEQUENCE</scope>
    <source>
        <strain evidence="8">44XB</strain>
    </source>
</reference>
<evidence type="ECO:0000313" key="8">
    <source>
        <dbReference type="EMBL" id="WLV23551.1"/>
    </source>
</evidence>
<keyword evidence="7" id="KW-0460">Magnesium</keyword>
<keyword evidence="1 7" id="KW-0028">Amino-acid biosynthesis</keyword>
<evidence type="ECO:0000256" key="5">
    <source>
        <dbReference type="ARBA" id="ARBA00022840"/>
    </source>
</evidence>
<gene>
    <name evidence="7" type="primary">aroK</name>
    <name evidence="8" type="ORF">QR721_07750</name>
</gene>
<keyword evidence="2 7" id="KW-0808">Transferase</keyword>
<feature type="binding site" evidence="7">
    <location>
        <position position="114"/>
    </location>
    <ligand>
        <name>ATP</name>
        <dbReference type="ChEBI" id="CHEBI:30616"/>
    </ligand>
</feature>
<proteinExistence type="inferred from homology"/>
<evidence type="ECO:0000256" key="2">
    <source>
        <dbReference type="ARBA" id="ARBA00022679"/>
    </source>
</evidence>
<dbReference type="GO" id="GO:0004765">
    <property type="term" value="F:shikimate kinase activity"/>
    <property type="evidence" value="ECO:0007669"/>
    <property type="project" value="UniProtKB-EC"/>
</dbReference>
<dbReference type="HAMAP" id="MF_00109">
    <property type="entry name" value="Shikimate_kinase"/>
    <property type="match status" value="1"/>
</dbReference>
<dbReference type="SUPFAM" id="SSF52540">
    <property type="entry name" value="P-loop containing nucleoside triphosphate hydrolases"/>
    <property type="match status" value="1"/>
</dbReference>
<comment type="caution">
    <text evidence="7">Lacks conserved residue(s) required for the propagation of feature annotation.</text>
</comment>
<dbReference type="InterPro" id="IPR000623">
    <property type="entry name" value="Shikimate_kinase/TSH1"/>
</dbReference>
<keyword evidence="3 7" id="KW-0547">Nucleotide-binding</keyword>
<evidence type="ECO:0000256" key="6">
    <source>
        <dbReference type="ARBA" id="ARBA00023141"/>
    </source>
</evidence>
<dbReference type="Gene3D" id="3.40.50.300">
    <property type="entry name" value="P-loop containing nucleotide triphosphate hydrolases"/>
    <property type="match status" value="1"/>
</dbReference>
<dbReference type="EMBL" id="CP129113">
    <property type="protein sequence ID" value="WLV23551.1"/>
    <property type="molecule type" value="Genomic_DNA"/>
</dbReference>
<comment type="cofactor">
    <cofactor evidence="7">
        <name>Mg(2+)</name>
        <dbReference type="ChEBI" id="CHEBI:18420"/>
    </cofactor>
    <text evidence="7">Binds 1 Mg(2+) ion per subunit.</text>
</comment>
<sequence>MERIFLIGFMGSGKSTIGHALEKCHSADFADTDHYIEKKHQRKITDIFAEEGENYFRELETEALRTVEAKIVSTGGGIIERIENISVMKARGKIVYLAASFEEISRRLEGDASRPLWKQDESGRKALFERREPLYEDAADYIVQTEGKTAEEIAECILDYMGSV</sequence>
<keyword evidence="9" id="KW-1185">Reference proteome</keyword>
<evidence type="ECO:0000256" key="4">
    <source>
        <dbReference type="ARBA" id="ARBA00022777"/>
    </source>
</evidence>
<feature type="binding site" evidence="7">
    <location>
        <begin position="11"/>
        <end position="16"/>
    </location>
    <ligand>
        <name>ATP</name>
        <dbReference type="ChEBI" id="CHEBI:30616"/>
    </ligand>
</feature>
<comment type="catalytic activity">
    <reaction evidence="7">
        <text>shikimate + ATP = 3-phosphoshikimate + ADP + H(+)</text>
        <dbReference type="Rhea" id="RHEA:13121"/>
        <dbReference type="ChEBI" id="CHEBI:15378"/>
        <dbReference type="ChEBI" id="CHEBI:30616"/>
        <dbReference type="ChEBI" id="CHEBI:36208"/>
        <dbReference type="ChEBI" id="CHEBI:145989"/>
        <dbReference type="ChEBI" id="CHEBI:456216"/>
        <dbReference type="EC" id="2.7.1.71"/>
    </reaction>
</comment>
<feature type="binding site" evidence="7">
    <location>
        <position position="131"/>
    </location>
    <ligand>
        <name>substrate</name>
    </ligand>
</feature>
<comment type="function">
    <text evidence="7">Catalyzes the specific phosphorylation of the 3-hydroxyl group of shikimic acid using ATP as a cosubstrate.</text>
</comment>
<dbReference type="Pfam" id="PF01202">
    <property type="entry name" value="SKI"/>
    <property type="match status" value="1"/>
</dbReference>
<feature type="binding site" evidence="7">
    <location>
        <position position="76"/>
    </location>
    <ligand>
        <name>substrate</name>
    </ligand>
</feature>
<dbReference type="PANTHER" id="PTHR21087">
    <property type="entry name" value="SHIKIMATE KINASE"/>
    <property type="match status" value="1"/>
</dbReference>
<dbReference type="CDD" id="cd00464">
    <property type="entry name" value="SK"/>
    <property type="match status" value="1"/>
</dbReference>
<keyword evidence="7" id="KW-0479">Metal-binding</keyword>
<protein>
    <recommendedName>
        <fullName evidence="7">Shikimate kinase</fullName>
        <shortName evidence="7">SK</shortName>
        <ecNumber evidence="7">2.7.1.71</ecNumber>
    </recommendedName>
</protein>
<dbReference type="Proteomes" id="UP001180087">
    <property type="component" value="Chromosome"/>
</dbReference>
<comment type="subunit">
    <text evidence="7">Monomer.</text>
</comment>
<feature type="binding site" evidence="7">
    <location>
        <position position="33"/>
    </location>
    <ligand>
        <name>substrate</name>
    </ligand>
</feature>
<dbReference type="PRINTS" id="PR01100">
    <property type="entry name" value="SHIKIMTKNASE"/>
</dbReference>
<feature type="binding site" evidence="7">
    <location>
        <position position="57"/>
    </location>
    <ligand>
        <name>substrate</name>
    </ligand>
</feature>
<dbReference type="InterPro" id="IPR027417">
    <property type="entry name" value="P-loop_NTPase"/>
</dbReference>
<keyword evidence="7" id="KW-0963">Cytoplasm</keyword>
<keyword evidence="5 7" id="KW-0067">ATP-binding</keyword>
<feature type="binding site" evidence="7">
    <location>
        <position position="15"/>
    </location>
    <ligand>
        <name>Mg(2+)</name>
        <dbReference type="ChEBI" id="CHEBI:18420"/>
    </ligand>
</feature>